<organism evidence="2 3">
    <name type="scientific">Erythroxylum novogranatense</name>
    <dbReference type="NCBI Taxonomy" id="1862640"/>
    <lineage>
        <taxon>Eukaryota</taxon>
        <taxon>Viridiplantae</taxon>
        <taxon>Streptophyta</taxon>
        <taxon>Embryophyta</taxon>
        <taxon>Tracheophyta</taxon>
        <taxon>Spermatophyta</taxon>
        <taxon>Magnoliopsida</taxon>
        <taxon>eudicotyledons</taxon>
        <taxon>Gunneridae</taxon>
        <taxon>Pentapetalae</taxon>
        <taxon>rosids</taxon>
        <taxon>fabids</taxon>
        <taxon>Malpighiales</taxon>
        <taxon>Erythroxylaceae</taxon>
        <taxon>Erythroxylum</taxon>
    </lineage>
</organism>
<keyword evidence="3" id="KW-1185">Reference proteome</keyword>
<dbReference type="Proteomes" id="UP001159364">
    <property type="component" value="Linkage Group LG10"/>
</dbReference>
<sequence length="91" mass="10408">MSTWSLSFTPLGDLDITSILQDSGQQETKAGYLKKKKARFKPNGRQLEKRREGNEVDRRLARHPKKGTQSKEVAGTPMGVRFIEKVEKDNY</sequence>
<feature type="compositionally biased region" description="Basic and acidic residues" evidence="1">
    <location>
        <begin position="46"/>
        <end position="59"/>
    </location>
</feature>
<evidence type="ECO:0000313" key="2">
    <source>
        <dbReference type="EMBL" id="KAJ8752515.1"/>
    </source>
</evidence>
<comment type="caution">
    <text evidence="2">The sequence shown here is derived from an EMBL/GenBank/DDBJ whole genome shotgun (WGS) entry which is preliminary data.</text>
</comment>
<feature type="region of interest" description="Disordered" evidence="1">
    <location>
        <begin position="30"/>
        <end position="79"/>
    </location>
</feature>
<evidence type="ECO:0000313" key="3">
    <source>
        <dbReference type="Proteomes" id="UP001159364"/>
    </source>
</evidence>
<protein>
    <submittedName>
        <fullName evidence="2">Uncharacterized protein</fullName>
    </submittedName>
</protein>
<name>A0AAV8SJX0_9ROSI</name>
<accession>A0AAV8SJX0</accession>
<feature type="compositionally biased region" description="Basic residues" evidence="1">
    <location>
        <begin position="32"/>
        <end position="42"/>
    </location>
</feature>
<dbReference type="AlphaFoldDB" id="A0AAV8SJX0"/>
<reference evidence="2 3" key="1">
    <citation type="submission" date="2021-09" db="EMBL/GenBank/DDBJ databases">
        <title>Genomic insights and catalytic innovation underlie evolution of tropane alkaloids biosynthesis.</title>
        <authorList>
            <person name="Wang Y.-J."/>
            <person name="Tian T."/>
            <person name="Huang J.-P."/>
            <person name="Huang S.-X."/>
        </authorList>
    </citation>
    <scope>NUCLEOTIDE SEQUENCE [LARGE SCALE GENOMIC DNA]</scope>
    <source>
        <strain evidence="2">KIB-2018</strain>
        <tissue evidence="2">Leaf</tissue>
    </source>
</reference>
<gene>
    <name evidence="2" type="ORF">K2173_004803</name>
</gene>
<proteinExistence type="predicted"/>
<dbReference type="EMBL" id="JAIWQS010000010">
    <property type="protein sequence ID" value="KAJ8752515.1"/>
    <property type="molecule type" value="Genomic_DNA"/>
</dbReference>
<evidence type="ECO:0000256" key="1">
    <source>
        <dbReference type="SAM" id="MobiDB-lite"/>
    </source>
</evidence>